<reference evidence="1" key="1">
    <citation type="journal article" date="2025" name="Foods">
        <title>Unveiling the Microbial Signatures of Arabica Coffee Cherries: Insights into Ripeness Specific Diversity, Functional Traits, and Implications for Quality and Safety.</title>
        <authorList>
            <consortium name="RefSeq"/>
            <person name="Tenea G.N."/>
            <person name="Cifuentes V."/>
            <person name="Reyes P."/>
            <person name="Cevallos-Vallejos M."/>
        </authorList>
    </citation>
    <scope>NUCLEOTIDE SEQUENCE [LARGE SCALE GENOMIC DNA]</scope>
</reference>
<sequence>MTILQAYEQASGQLINLEKSSVIFSKNVSITQKQDVCGKLGGMEEVKHGRYLGLPMVISRSKEQVFGYIKENINRRLESWKNRFLSQAGKEVMLKLVTMAVPIYAMSCFKLPRKLCKDLSSTMANYWWGEANGKNKMHWISWKKMAQERKEGGLNFKDLEAFNKALLGKQIWRFITKPNLLVSRVLKAKYFSKESIFTCKVPSTASWFWKGLMSVRDVLEEGVLRRIGNGISTKIWEHKWIPQAPNGKPSTTKPQNCKFETVQQLITNKRWNSNLVFRLFNKSDAMMILSIPVRLGGREDSHYWGYNEGGEYTVRSGYKRFMKESLGSSNSKKKAGTSMEAGSNQTKAIWKIAPITWEGADDQIGNFHRWWSRITEAKNRQDGRNHMGLTANILWQIWKDRNKREFENQAGYNPCSVIQKAHMEWLEIVELDSKKEPQSTTETVVPVEVDSVAPESHEGVNLRVAIKTSKRNAVLGIGVSVRRVPNEAQEVWALKDRSLGDHNIDEATTIKLTLCKALDRQWSTISVQIRNKGLLKLLKLGKASDCRMTTLIEDILSLKSLFRMCSFCLDNDDDNIDCNSVSSYAHGILLDEEFLVPPCS</sequence>
<organism evidence="1 2">
    <name type="scientific">Coffea arabica</name>
    <name type="common">Arabian coffee</name>
    <dbReference type="NCBI Taxonomy" id="13443"/>
    <lineage>
        <taxon>Eukaryota</taxon>
        <taxon>Viridiplantae</taxon>
        <taxon>Streptophyta</taxon>
        <taxon>Embryophyta</taxon>
        <taxon>Tracheophyta</taxon>
        <taxon>Spermatophyta</taxon>
        <taxon>Magnoliopsida</taxon>
        <taxon>eudicotyledons</taxon>
        <taxon>Gunneridae</taxon>
        <taxon>Pentapetalae</taxon>
        <taxon>asterids</taxon>
        <taxon>lamiids</taxon>
        <taxon>Gentianales</taxon>
        <taxon>Rubiaceae</taxon>
        <taxon>Ixoroideae</taxon>
        <taxon>Gardenieae complex</taxon>
        <taxon>Bertiereae - Coffeeae clade</taxon>
        <taxon>Coffeeae</taxon>
        <taxon>Coffea</taxon>
    </lineage>
</organism>
<dbReference type="GeneID" id="113715059"/>
<evidence type="ECO:0000313" key="2">
    <source>
        <dbReference type="RefSeq" id="XP_027095012.2"/>
    </source>
</evidence>
<evidence type="ECO:0000313" key="1">
    <source>
        <dbReference type="Proteomes" id="UP001652660"/>
    </source>
</evidence>
<dbReference type="PANTHER" id="PTHR33116">
    <property type="entry name" value="REVERSE TRANSCRIPTASE ZINC-BINDING DOMAIN-CONTAINING PROTEIN-RELATED-RELATED"/>
    <property type="match status" value="1"/>
</dbReference>
<dbReference type="PANTHER" id="PTHR33116:SF86">
    <property type="entry name" value="REVERSE TRANSCRIPTASE DOMAIN-CONTAINING PROTEIN"/>
    <property type="match status" value="1"/>
</dbReference>
<keyword evidence="1" id="KW-1185">Reference proteome</keyword>
<proteinExistence type="predicted"/>
<gene>
    <name evidence="2" type="primary">LOC113715059</name>
</gene>
<accession>A0A6P6UZJ1</accession>
<dbReference type="OrthoDB" id="1748414at2759"/>
<dbReference type="AlphaFoldDB" id="A0A6P6UZJ1"/>
<dbReference type="Proteomes" id="UP001652660">
    <property type="component" value="Chromosome 10c"/>
</dbReference>
<dbReference type="RefSeq" id="XP_027095012.2">
    <property type="nucleotide sequence ID" value="XM_027239211.2"/>
</dbReference>
<protein>
    <submittedName>
        <fullName evidence="2">Uncharacterized protein</fullName>
    </submittedName>
</protein>
<name>A0A6P6UZJ1_COFAR</name>
<reference evidence="2" key="2">
    <citation type="submission" date="2025-08" db="UniProtKB">
        <authorList>
            <consortium name="RefSeq"/>
        </authorList>
    </citation>
    <scope>IDENTIFICATION</scope>
    <source>
        <tissue evidence="2">Leaves</tissue>
    </source>
</reference>